<proteinExistence type="predicted"/>
<dbReference type="AlphaFoldDB" id="A0AAN8UAR7"/>
<dbReference type="PROSITE" id="PS50096">
    <property type="entry name" value="IQ"/>
    <property type="match status" value="1"/>
</dbReference>
<feature type="region of interest" description="Disordered" evidence="5">
    <location>
        <begin position="416"/>
        <end position="436"/>
    </location>
</feature>
<evidence type="ECO:0000256" key="3">
    <source>
        <dbReference type="ARBA" id="ARBA00022490"/>
    </source>
</evidence>
<dbReference type="InterPro" id="IPR044159">
    <property type="entry name" value="IQM"/>
</dbReference>
<evidence type="ECO:0000256" key="4">
    <source>
        <dbReference type="ARBA" id="ARBA00023242"/>
    </source>
</evidence>
<evidence type="ECO:0000256" key="2">
    <source>
        <dbReference type="ARBA" id="ARBA00004496"/>
    </source>
</evidence>
<dbReference type="EMBL" id="JBAMMX010000028">
    <property type="protein sequence ID" value="KAK6911915.1"/>
    <property type="molecule type" value="Genomic_DNA"/>
</dbReference>
<comment type="caution">
    <text evidence="6">The sequence shown here is derived from an EMBL/GenBank/DDBJ whole genome shotgun (WGS) entry which is preliminary data.</text>
</comment>
<keyword evidence="7" id="KW-1185">Reference proteome</keyword>
<evidence type="ECO:0000313" key="7">
    <source>
        <dbReference type="Proteomes" id="UP001370490"/>
    </source>
</evidence>
<dbReference type="GO" id="GO:0005634">
    <property type="term" value="C:nucleus"/>
    <property type="evidence" value="ECO:0007669"/>
    <property type="project" value="UniProtKB-SubCell"/>
</dbReference>
<accession>A0AAN8UAR7</accession>
<gene>
    <name evidence="6" type="ORF">RJ641_024008</name>
</gene>
<organism evidence="6 7">
    <name type="scientific">Dillenia turbinata</name>
    <dbReference type="NCBI Taxonomy" id="194707"/>
    <lineage>
        <taxon>Eukaryota</taxon>
        <taxon>Viridiplantae</taxon>
        <taxon>Streptophyta</taxon>
        <taxon>Embryophyta</taxon>
        <taxon>Tracheophyta</taxon>
        <taxon>Spermatophyta</taxon>
        <taxon>Magnoliopsida</taxon>
        <taxon>eudicotyledons</taxon>
        <taxon>Gunneridae</taxon>
        <taxon>Pentapetalae</taxon>
        <taxon>Dilleniales</taxon>
        <taxon>Dilleniaceae</taxon>
        <taxon>Dillenia</taxon>
    </lineage>
</organism>
<dbReference type="PANTHER" id="PTHR31250:SF27">
    <property type="entry name" value="IQ DOMAIN-CONTAINING PROTEIN IQM5"/>
    <property type="match status" value="1"/>
</dbReference>
<protein>
    <recommendedName>
        <fullName evidence="8">IQ domain-containing protein IQM1-like</fullName>
    </recommendedName>
</protein>
<dbReference type="GO" id="GO:0005737">
    <property type="term" value="C:cytoplasm"/>
    <property type="evidence" value="ECO:0007669"/>
    <property type="project" value="UniProtKB-SubCell"/>
</dbReference>
<dbReference type="PANTHER" id="PTHR31250">
    <property type="entry name" value="IQ DOMAIN-CONTAINING PROTEIN IQM3"/>
    <property type="match status" value="1"/>
</dbReference>
<keyword evidence="3" id="KW-0963">Cytoplasm</keyword>
<dbReference type="Proteomes" id="UP001370490">
    <property type="component" value="Unassembled WGS sequence"/>
</dbReference>
<evidence type="ECO:0000313" key="6">
    <source>
        <dbReference type="EMBL" id="KAK6911915.1"/>
    </source>
</evidence>
<reference evidence="6 7" key="1">
    <citation type="submission" date="2023-12" db="EMBL/GenBank/DDBJ databases">
        <title>A high-quality genome assembly for Dillenia turbinata (Dilleniales).</title>
        <authorList>
            <person name="Chanderbali A."/>
        </authorList>
    </citation>
    <scope>NUCLEOTIDE SEQUENCE [LARGE SCALE GENOMIC DNA]</scope>
    <source>
        <strain evidence="6">LSX21</strain>
        <tissue evidence="6">Leaf</tissue>
    </source>
</reference>
<evidence type="ECO:0008006" key="8">
    <source>
        <dbReference type="Google" id="ProtNLM"/>
    </source>
</evidence>
<comment type="subcellular location">
    <subcellularLocation>
        <location evidence="2">Cytoplasm</location>
    </subcellularLocation>
    <subcellularLocation>
        <location evidence="1">Nucleus</location>
    </subcellularLocation>
</comment>
<sequence length="546" mass="61733">MGLCVSLFLSSLRGILNRVPFGLTENVEKVILRSLSFDSKDCKSTPRTISFKNKDSESHNAHKSDGSEKLVLEECLSFKRWESGKLRLETSVSFKDFVLNCKDLGEIDKVDHSFYGLNSSTPVLDSAILFPPKPDNELEAAAVKLQKFYKSYRTRRNLADCAVVVEELWWKALDFAALKRSSVSFFKIDKQESAISRWARARTRAAKVGKGLSKDEKAQKLALRHWLEAIDPRHRYGHNLHMYYNVWFASESTQPFFYWLDVGDGKEVNLEKCPRTVLQRQCIMYLTPKEREAYKVVIENGKLVYRQSGELVNTSGRSKWIFVLSTMKVLYVGQKKKGLFQHSSFLAGGATTAAGRLVAHNGILEAIWPYSGHYRPTEENFMGFINFLEEHHVDLTNVKRCAIDDDVPSYKTGYDELSTDSMSSPHDEISSPRIADFGEPIKGKGISVISPEKNNLDTIKIDMDVPKTKLRNRLSSKWTTGAGPRISCVREYPQQLQCQALEQVHLSPRSMPAPFTSCGPIPSPRPSPRIHLSPSLVHLGLPSPRV</sequence>
<evidence type="ECO:0000256" key="1">
    <source>
        <dbReference type="ARBA" id="ARBA00004123"/>
    </source>
</evidence>
<name>A0AAN8UAR7_9MAGN</name>
<evidence type="ECO:0000256" key="5">
    <source>
        <dbReference type="SAM" id="MobiDB-lite"/>
    </source>
</evidence>
<keyword evidence="4" id="KW-0539">Nucleus</keyword>